<evidence type="ECO:0000256" key="1">
    <source>
        <dbReference type="SAM" id="SignalP"/>
    </source>
</evidence>
<dbReference type="AlphaFoldDB" id="A0A8J2P8K6"/>
<dbReference type="Proteomes" id="UP000708208">
    <property type="component" value="Unassembled WGS sequence"/>
</dbReference>
<feature type="chain" id="PRO_5035144323" evidence="1">
    <location>
        <begin position="22"/>
        <end position="135"/>
    </location>
</feature>
<accession>A0A8J2P8K6</accession>
<evidence type="ECO:0000313" key="3">
    <source>
        <dbReference type="Proteomes" id="UP000708208"/>
    </source>
</evidence>
<organism evidence="2 3">
    <name type="scientific">Allacma fusca</name>
    <dbReference type="NCBI Taxonomy" id="39272"/>
    <lineage>
        <taxon>Eukaryota</taxon>
        <taxon>Metazoa</taxon>
        <taxon>Ecdysozoa</taxon>
        <taxon>Arthropoda</taxon>
        <taxon>Hexapoda</taxon>
        <taxon>Collembola</taxon>
        <taxon>Symphypleona</taxon>
        <taxon>Sminthuridae</taxon>
        <taxon>Allacma</taxon>
    </lineage>
</organism>
<keyword evidence="1" id="KW-0732">Signal</keyword>
<gene>
    <name evidence="2" type="ORF">AFUS01_LOCUS24392</name>
</gene>
<proteinExistence type="predicted"/>
<reference evidence="2" key="1">
    <citation type="submission" date="2021-06" db="EMBL/GenBank/DDBJ databases">
        <authorList>
            <person name="Hodson N. C."/>
            <person name="Mongue J. A."/>
            <person name="Jaron S. K."/>
        </authorList>
    </citation>
    <scope>NUCLEOTIDE SEQUENCE</scope>
</reference>
<dbReference type="OrthoDB" id="10059269at2759"/>
<comment type="caution">
    <text evidence="2">The sequence shown here is derived from an EMBL/GenBank/DDBJ whole genome shotgun (WGS) entry which is preliminary data.</text>
</comment>
<feature type="signal peptide" evidence="1">
    <location>
        <begin position="1"/>
        <end position="21"/>
    </location>
</feature>
<evidence type="ECO:0000313" key="2">
    <source>
        <dbReference type="EMBL" id="CAG7785788.1"/>
    </source>
</evidence>
<dbReference type="EMBL" id="CAJVCH010303905">
    <property type="protein sequence ID" value="CAG7785788.1"/>
    <property type="molecule type" value="Genomic_DNA"/>
</dbReference>
<name>A0A8J2P8K6_9HEXA</name>
<protein>
    <submittedName>
        <fullName evidence="2">Uncharacterized protein</fullName>
    </submittedName>
</protein>
<keyword evidence="3" id="KW-1185">Reference proteome</keyword>
<sequence length="135" mass="15499">MKLLHHLLPYFVLWLFVPVISNPLEGESSGLEKRQKSLDMGKKRRQVFREDLTPLLGGKIPSGALEWTRLMFNNLDSRGISIPDGYLPSNDRIPPEGTRTEESRIRFFRQIHSKSSCDCKLISPYIKYEGVGRVP</sequence>